<comment type="similarity">
    <text evidence="2">Belongs to the peptidase S12 family.</text>
</comment>
<accession>K2RWC0</accession>
<gene>
    <name evidence="5" type="ORF">MPH_08333</name>
</gene>
<feature type="domain" description="Beta-lactamase-related" evidence="3">
    <location>
        <begin position="9"/>
        <end position="344"/>
    </location>
</feature>
<dbReference type="SUPFAM" id="SSF56601">
    <property type="entry name" value="beta-lactamase/transpeptidase-like"/>
    <property type="match status" value="1"/>
</dbReference>
<reference evidence="5 6" key="1">
    <citation type="journal article" date="2012" name="BMC Genomics">
        <title>Tools to kill: Genome of one of the most destructive plant pathogenic fungi Macrophomina phaseolina.</title>
        <authorList>
            <person name="Islam M.S."/>
            <person name="Haque M.S."/>
            <person name="Islam M.M."/>
            <person name="Emdad E.M."/>
            <person name="Halim A."/>
            <person name="Hossen Q.M.M."/>
            <person name="Hossain M.Z."/>
            <person name="Ahmed B."/>
            <person name="Rahim S."/>
            <person name="Rahman M.S."/>
            <person name="Alam M.M."/>
            <person name="Hou S."/>
            <person name="Wan X."/>
            <person name="Saito J.A."/>
            <person name="Alam M."/>
        </authorList>
    </citation>
    <scope>NUCLEOTIDE SEQUENCE [LARGE SCALE GENOMIC DNA]</scope>
    <source>
        <strain evidence="5 6">MS6</strain>
    </source>
</reference>
<dbReference type="eggNOG" id="ENOG502QQBX">
    <property type="taxonomic scope" value="Eukaryota"/>
</dbReference>
<dbReference type="AlphaFoldDB" id="K2RWC0"/>
<dbReference type="InterPro" id="IPR050491">
    <property type="entry name" value="AmpC-like"/>
</dbReference>
<dbReference type="Gene3D" id="3.40.710.10">
    <property type="entry name" value="DD-peptidase/beta-lactamase superfamily"/>
    <property type="match status" value="1"/>
</dbReference>
<dbReference type="SUPFAM" id="SSF50886">
    <property type="entry name" value="D-aminopeptidase, middle and C-terminal domains"/>
    <property type="match status" value="1"/>
</dbReference>
<name>K2RWC0_MACPH</name>
<evidence type="ECO:0000313" key="6">
    <source>
        <dbReference type="Proteomes" id="UP000007129"/>
    </source>
</evidence>
<evidence type="ECO:0000259" key="3">
    <source>
        <dbReference type="Pfam" id="PF00144"/>
    </source>
</evidence>
<evidence type="ECO:0000313" key="5">
    <source>
        <dbReference type="EMBL" id="EKG14484.1"/>
    </source>
</evidence>
<dbReference type="InParanoid" id="K2RWC0"/>
<dbReference type="NCBIfam" id="NF009622">
    <property type="entry name" value="PRK13128.1"/>
    <property type="match status" value="1"/>
</dbReference>
<dbReference type="Pfam" id="PF07930">
    <property type="entry name" value="DAP_B"/>
    <property type="match status" value="1"/>
</dbReference>
<dbReference type="InterPro" id="IPR012338">
    <property type="entry name" value="Beta-lactam/transpept-like"/>
</dbReference>
<comment type="caution">
    <text evidence="5">The sequence shown here is derived from an EMBL/GenBank/DDBJ whole genome shotgun (WGS) entry which is preliminary data.</text>
</comment>
<dbReference type="Gene3D" id="2.40.128.50">
    <property type="match status" value="2"/>
</dbReference>
<dbReference type="VEuPathDB" id="FungiDB:MPH_08333"/>
<protein>
    <submittedName>
        <fullName evidence="5">Beta-lactamase-related protein</fullName>
    </submittedName>
</protein>
<sequence>MQTAAESVERILDTVPDRYRGPGGCVAILKDGALVGQRAWGFANLDARIAMTPRTVLPICSITKQLLCQAILDLERHPPPGPPASPAAVRAQLAAHAGALLGAPVAAAPADGGIALDHLTDMHSGLRDYWALCTLWGSRPDTPFSVAAHAPLALARAGAALHFPPGAAMSYCNTNFHVLGAAASAVAGRPLGAVLEERVFARAGMASARLRADTAASLEPGGGEGCVGYEGDEARGFVEASNAIEWEGDAGVVAALEDMVAYERWFDGVWSDEAGGAWYRDAAAPRAYADGGRARYRLGLSHTEVRGVPTVGHGGALRGFRLHRRYVPSERLSVVVLFNHEASAEGCAAYLIAEVLGLPAAPPADETIEPAQEWFGVFLDEASQLAVTVKPAGKAKVSISYTGDSEAVPLVDATNARSRRMVAQVERDVLRVHCLDDNLKIQARRVLKQDARLKSFSLPAKFRCEALDSTFHCSGHGSLLYGAFDGFLGEGPPHLMRHLGGDVWLLADPRGMDAPAPGDWTVVFRRDQQDTVVGATIGCWLARKLEYVKA</sequence>
<evidence type="ECO:0000256" key="1">
    <source>
        <dbReference type="ARBA" id="ARBA00022438"/>
    </source>
</evidence>
<dbReference type="GO" id="GO:0004177">
    <property type="term" value="F:aminopeptidase activity"/>
    <property type="evidence" value="ECO:0007669"/>
    <property type="project" value="UniProtKB-KW"/>
</dbReference>
<dbReference type="EMBL" id="AHHD01000347">
    <property type="protein sequence ID" value="EKG14484.1"/>
    <property type="molecule type" value="Genomic_DNA"/>
</dbReference>
<dbReference type="InterPro" id="IPR027279">
    <property type="entry name" value="D_amino_pept/lipop_sf"/>
</dbReference>
<dbReference type="PANTHER" id="PTHR46825">
    <property type="entry name" value="D-ALANYL-D-ALANINE-CARBOXYPEPTIDASE/ENDOPEPTIDASE AMPH"/>
    <property type="match status" value="1"/>
</dbReference>
<dbReference type="HOGENOM" id="CLU_020027_0_4_1"/>
<dbReference type="Pfam" id="PF00144">
    <property type="entry name" value="Beta-lactamase"/>
    <property type="match status" value="1"/>
</dbReference>
<feature type="domain" description="D-aminopeptidase" evidence="4">
    <location>
        <begin position="368"/>
        <end position="547"/>
    </location>
</feature>
<proteinExistence type="inferred from homology"/>
<keyword evidence="1" id="KW-0645">Protease</keyword>
<dbReference type="PANTHER" id="PTHR46825:SF9">
    <property type="entry name" value="BETA-LACTAMASE-RELATED DOMAIN-CONTAINING PROTEIN"/>
    <property type="match status" value="1"/>
</dbReference>
<evidence type="ECO:0000259" key="4">
    <source>
        <dbReference type="Pfam" id="PF07930"/>
    </source>
</evidence>
<dbReference type="InterPro" id="IPR012856">
    <property type="entry name" value="DAP_B_dom"/>
</dbReference>
<keyword evidence="1" id="KW-0031">Aminopeptidase</keyword>
<organism evidence="5 6">
    <name type="scientific">Macrophomina phaseolina (strain MS6)</name>
    <name type="common">Charcoal rot fungus</name>
    <dbReference type="NCBI Taxonomy" id="1126212"/>
    <lineage>
        <taxon>Eukaryota</taxon>
        <taxon>Fungi</taxon>
        <taxon>Dikarya</taxon>
        <taxon>Ascomycota</taxon>
        <taxon>Pezizomycotina</taxon>
        <taxon>Dothideomycetes</taxon>
        <taxon>Dothideomycetes incertae sedis</taxon>
        <taxon>Botryosphaeriales</taxon>
        <taxon>Botryosphaeriaceae</taxon>
        <taxon>Macrophomina</taxon>
    </lineage>
</organism>
<dbReference type="OrthoDB" id="5946976at2759"/>
<dbReference type="InterPro" id="IPR001466">
    <property type="entry name" value="Beta-lactam-related"/>
</dbReference>
<dbReference type="Proteomes" id="UP000007129">
    <property type="component" value="Unassembled WGS sequence"/>
</dbReference>
<evidence type="ECO:0000256" key="2">
    <source>
        <dbReference type="ARBA" id="ARBA00038215"/>
    </source>
</evidence>
<keyword evidence="1" id="KW-0378">Hydrolase</keyword>